<evidence type="ECO:0000259" key="6">
    <source>
        <dbReference type="PROSITE" id="PS51755"/>
    </source>
</evidence>
<dbReference type="RefSeq" id="WP_116073528.1">
    <property type="nucleotide sequence ID" value="NZ_BONB01000065.1"/>
</dbReference>
<dbReference type="SUPFAM" id="SSF46894">
    <property type="entry name" value="C-terminal effector domain of the bipartite response regulators"/>
    <property type="match status" value="1"/>
</dbReference>
<dbReference type="Gene3D" id="1.25.40.10">
    <property type="entry name" value="Tetratricopeptide repeat domain"/>
    <property type="match status" value="1"/>
</dbReference>
<reference evidence="7 8" key="1">
    <citation type="submission" date="2018-08" db="EMBL/GenBank/DDBJ databases">
        <title>Sequencing the genomes of 1000 actinobacteria strains.</title>
        <authorList>
            <person name="Klenk H.-P."/>
        </authorList>
    </citation>
    <scope>NUCLEOTIDE SEQUENCE [LARGE SCALE GENOMIC DNA]</scope>
    <source>
        <strain evidence="7 8">DSM 44099</strain>
    </source>
</reference>
<name>A0A3D9ZVK4_9ACTN</name>
<evidence type="ECO:0000256" key="1">
    <source>
        <dbReference type="ARBA" id="ARBA00005820"/>
    </source>
</evidence>
<organism evidence="7 8">
    <name type="scientific">Asanoa ferruginea</name>
    <dbReference type="NCBI Taxonomy" id="53367"/>
    <lineage>
        <taxon>Bacteria</taxon>
        <taxon>Bacillati</taxon>
        <taxon>Actinomycetota</taxon>
        <taxon>Actinomycetes</taxon>
        <taxon>Micromonosporales</taxon>
        <taxon>Micromonosporaceae</taxon>
        <taxon>Asanoa</taxon>
    </lineage>
</organism>
<dbReference type="SMART" id="SM01043">
    <property type="entry name" value="BTAD"/>
    <property type="match status" value="1"/>
</dbReference>
<dbReference type="GO" id="GO:0000160">
    <property type="term" value="P:phosphorelay signal transduction system"/>
    <property type="evidence" value="ECO:0007669"/>
    <property type="project" value="InterPro"/>
</dbReference>
<evidence type="ECO:0000256" key="5">
    <source>
        <dbReference type="PROSITE-ProRule" id="PRU01091"/>
    </source>
</evidence>
<evidence type="ECO:0000256" key="3">
    <source>
        <dbReference type="ARBA" id="ARBA00023125"/>
    </source>
</evidence>
<dbReference type="Pfam" id="PF00486">
    <property type="entry name" value="Trans_reg_C"/>
    <property type="match status" value="1"/>
</dbReference>
<accession>A0A3D9ZVK4</accession>
<dbReference type="InterPro" id="IPR011990">
    <property type="entry name" value="TPR-like_helical_dom_sf"/>
</dbReference>
<dbReference type="InterPro" id="IPR016032">
    <property type="entry name" value="Sig_transdc_resp-reg_C-effctor"/>
</dbReference>
<evidence type="ECO:0000313" key="7">
    <source>
        <dbReference type="EMBL" id="REG01339.1"/>
    </source>
</evidence>
<dbReference type="PROSITE" id="PS51755">
    <property type="entry name" value="OMPR_PHOB"/>
    <property type="match status" value="1"/>
</dbReference>
<gene>
    <name evidence="7" type="ORF">DFJ67_7421</name>
</gene>
<dbReference type="Gene3D" id="1.10.10.10">
    <property type="entry name" value="Winged helix-like DNA-binding domain superfamily/Winged helix DNA-binding domain"/>
    <property type="match status" value="1"/>
</dbReference>
<comment type="similarity">
    <text evidence="1">Belongs to the AfsR/DnrI/RedD regulatory family.</text>
</comment>
<feature type="domain" description="OmpR/PhoB-type" evidence="6">
    <location>
        <begin position="1"/>
        <end position="99"/>
    </location>
</feature>
<evidence type="ECO:0000256" key="4">
    <source>
        <dbReference type="ARBA" id="ARBA00023163"/>
    </source>
</evidence>
<dbReference type="GO" id="GO:0006355">
    <property type="term" value="P:regulation of DNA-templated transcription"/>
    <property type="evidence" value="ECO:0007669"/>
    <property type="project" value="InterPro"/>
</dbReference>
<feature type="DNA-binding region" description="OmpR/PhoB-type" evidence="5">
    <location>
        <begin position="1"/>
        <end position="99"/>
    </location>
</feature>
<keyword evidence="3 5" id="KW-0238">DNA-binding</keyword>
<dbReference type="InterPro" id="IPR005158">
    <property type="entry name" value="BTAD"/>
</dbReference>
<dbReference type="PANTHER" id="PTHR35807:SF1">
    <property type="entry name" value="TRANSCRIPTIONAL REGULATOR REDD"/>
    <property type="match status" value="1"/>
</dbReference>
<dbReference type="Pfam" id="PF03704">
    <property type="entry name" value="BTAD"/>
    <property type="match status" value="1"/>
</dbReference>
<dbReference type="InterPro" id="IPR051677">
    <property type="entry name" value="AfsR-DnrI-RedD_regulator"/>
</dbReference>
<protein>
    <submittedName>
        <fullName evidence="7">DNA-binding SARP family transcriptional activator</fullName>
    </submittedName>
</protein>
<proteinExistence type="inferred from homology"/>
<comment type="caution">
    <text evidence="7">The sequence shown here is derived from an EMBL/GenBank/DDBJ whole genome shotgun (WGS) entry which is preliminary data.</text>
</comment>
<keyword evidence="2" id="KW-0805">Transcription regulation</keyword>
<dbReference type="GO" id="GO:0003677">
    <property type="term" value="F:DNA binding"/>
    <property type="evidence" value="ECO:0007669"/>
    <property type="project" value="UniProtKB-UniRule"/>
</dbReference>
<dbReference type="PANTHER" id="PTHR35807">
    <property type="entry name" value="TRANSCRIPTIONAL REGULATOR REDD-RELATED"/>
    <property type="match status" value="1"/>
</dbReference>
<keyword evidence="8" id="KW-1185">Reference proteome</keyword>
<dbReference type="InterPro" id="IPR036388">
    <property type="entry name" value="WH-like_DNA-bd_sf"/>
</dbReference>
<evidence type="ECO:0000256" key="2">
    <source>
        <dbReference type="ARBA" id="ARBA00023015"/>
    </source>
</evidence>
<dbReference type="OrthoDB" id="3208838at2"/>
<dbReference type="SMART" id="SM00862">
    <property type="entry name" value="Trans_reg_C"/>
    <property type="match status" value="1"/>
</dbReference>
<dbReference type="EMBL" id="QUMQ01000001">
    <property type="protein sequence ID" value="REG01339.1"/>
    <property type="molecule type" value="Genomic_DNA"/>
</dbReference>
<dbReference type="SUPFAM" id="SSF48452">
    <property type="entry name" value="TPR-like"/>
    <property type="match status" value="1"/>
</dbReference>
<dbReference type="AlphaFoldDB" id="A0A3D9ZVK4"/>
<dbReference type="Proteomes" id="UP000256913">
    <property type="component" value="Unassembled WGS sequence"/>
</dbReference>
<keyword evidence="4" id="KW-0804">Transcription</keyword>
<dbReference type="CDD" id="cd15831">
    <property type="entry name" value="BTAD"/>
    <property type="match status" value="1"/>
</dbReference>
<evidence type="ECO:0000313" key="8">
    <source>
        <dbReference type="Proteomes" id="UP000256913"/>
    </source>
</evidence>
<dbReference type="InterPro" id="IPR001867">
    <property type="entry name" value="OmpR/PhoB-type_DNA-bd"/>
</dbReference>
<sequence length="270" mass="29530">MNYHVLGPLLVRGMPGNAIDQLTAPKPRKVLALLLLHANLVVPVDTLIAELWGAEPPASAQTTLQTYILKIRRMLTAVLAGAAASSILATASGGYRFNVYPGELDLHAYEQLAAEGRHALSSGDDVKGSLLLGQALAIWQGGALVDVRLGSVLQVEVRRLEEGRLSLWRQRIDAELRLDRHQAALGELGWLAARHPLNEDLQAQYMVALYRAGRRTDALEAFHRLRGTLQTDLGLEPSQRIQRLQHAMLTADPSLDETDLLEATSPGARR</sequence>